<dbReference type="EMBL" id="HBHT01032219">
    <property type="protein sequence ID" value="CAD9984430.1"/>
    <property type="molecule type" value="Transcribed_RNA"/>
</dbReference>
<dbReference type="InterPro" id="IPR029062">
    <property type="entry name" value="Class_I_gatase-like"/>
</dbReference>
<sequence length="339" mass="37500">MIEDEASSSIIRRVVGDRMADEANVMDFAFFGCEESFGYGPIRHTAGMFLDLIGQAAESDSADALWSISIHIFNAKLREYPSDEEWKKFTGVILPGSYSSACEQNVPWIDKLKQVIQQVIVPQQIPTLGICFGHQIMAQSFEPQGKVEKLMEQQAKIDKAENENDTQLQSATLSVSSISCCPSPRAGRVSLASSQTGKDLLGKASLDLFVTHGDHVAKLPPTALSLGGDEIVPIQAAAYYGTPEQAEEAQQLSSLRKPYAMTFQSHLEYATSRDLGLHRTLEMIMDQMEHKGDIADDYKIAVREDARERFPQVQADSIEAMVMVGRTLGWFPSRSDFRG</sequence>
<gene>
    <name evidence="2" type="ORF">APAL1065_LOCUS21655</name>
</gene>
<organism evidence="2">
    <name type="scientific">Entomoneis paludosa</name>
    <dbReference type="NCBI Taxonomy" id="265537"/>
    <lineage>
        <taxon>Eukaryota</taxon>
        <taxon>Sar</taxon>
        <taxon>Stramenopiles</taxon>
        <taxon>Ochrophyta</taxon>
        <taxon>Bacillariophyta</taxon>
        <taxon>Bacillariophyceae</taxon>
        <taxon>Bacillariophycidae</taxon>
        <taxon>Entomoneidaceae</taxon>
        <taxon>Entomoneis</taxon>
    </lineage>
</organism>
<dbReference type="GO" id="GO:0005829">
    <property type="term" value="C:cytosol"/>
    <property type="evidence" value="ECO:0007669"/>
    <property type="project" value="TreeGrafter"/>
</dbReference>
<dbReference type="Pfam" id="PF00117">
    <property type="entry name" value="GATase"/>
    <property type="match status" value="1"/>
</dbReference>
<evidence type="ECO:0000313" key="2">
    <source>
        <dbReference type="EMBL" id="CAD9984430.1"/>
    </source>
</evidence>
<dbReference type="PANTHER" id="PTHR42695">
    <property type="entry name" value="GLUTAMINE AMIDOTRANSFERASE YLR126C-RELATED"/>
    <property type="match status" value="1"/>
</dbReference>
<name>A0A7S2YMM2_9STRA</name>
<dbReference type="SUPFAM" id="SSF52317">
    <property type="entry name" value="Class I glutamine amidotransferase-like"/>
    <property type="match status" value="1"/>
</dbReference>
<dbReference type="PROSITE" id="PS51273">
    <property type="entry name" value="GATASE_TYPE_1"/>
    <property type="match status" value="1"/>
</dbReference>
<dbReference type="InterPro" id="IPR017926">
    <property type="entry name" value="GATASE"/>
</dbReference>
<dbReference type="Gene3D" id="3.40.50.880">
    <property type="match status" value="1"/>
</dbReference>
<accession>A0A7S2YMM2</accession>
<dbReference type="InterPro" id="IPR044992">
    <property type="entry name" value="ChyE-like"/>
</dbReference>
<proteinExistence type="predicted"/>
<protein>
    <recommendedName>
        <fullName evidence="1">Glutamine amidotransferase domain-containing protein</fullName>
    </recommendedName>
</protein>
<feature type="domain" description="Glutamine amidotransferase" evidence="1">
    <location>
        <begin position="82"/>
        <end position="150"/>
    </location>
</feature>
<evidence type="ECO:0000259" key="1">
    <source>
        <dbReference type="Pfam" id="PF00117"/>
    </source>
</evidence>
<dbReference type="PANTHER" id="PTHR42695:SF5">
    <property type="entry name" value="GLUTAMINE AMIDOTRANSFERASE YLR126C-RELATED"/>
    <property type="match status" value="1"/>
</dbReference>
<reference evidence="2" key="1">
    <citation type="submission" date="2021-01" db="EMBL/GenBank/DDBJ databases">
        <authorList>
            <person name="Corre E."/>
            <person name="Pelletier E."/>
            <person name="Niang G."/>
            <person name="Scheremetjew M."/>
            <person name="Finn R."/>
            <person name="Kale V."/>
            <person name="Holt S."/>
            <person name="Cochrane G."/>
            <person name="Meng A."/>
            <person name="Brown T."/>
            <person name="Cohen L."/>
        </authorList>
    </citation>
    <scope>NUCLEOTIDE SEQUENCE</scope>
    <source>
        <strain evidence="2">CCMP125</strain>
    </source>
</reference>
<dbReference type="AlphaFoldDB" id="A0A7S2YMM2"/>